<dbReference type="OrthoDB" id="1742084at2759"/>
<dbReference type="PROSITE" id="PS50090">
    <property type="entry name" value="MYB_LIKE"/>
    <property type="match status" value="1"/>
</dbReference>
<name>A0A087GYR8_ARAAL</name>
<reference evidence="7" key="1">
    <citation type="journal article" date="2015" name="Nat. Plants">
        <title>Genome expansion of Arabis alpina linked with retrotransposition and reduced symmetric DNA methylation.</title>
        <authorList>
            <person name="Willing E.M."/>
            <person name="Rawat V."/>
            <person name="Mandakova T."/>
            <person name="Maumus F."/>
            <person name="James G.V."/>
            <person name="Nordstroem K.J."/>
            <person name="Becker C."/>
            <person name="Warthmann N."/>
            <person name="Chica C."/>
            <person name="Szarzynska B."/>
            <person name="Zytnicki M."/>
            <person name="Albani M.C."/>
            <person name="Kiefer C."/>
            <person name="Bergonzi S."/>
            <person name="Castaings L."/>
            <person name="Mateos J.L."/>
            <person name="Berns M.C."/>
            <person name="Bujdoso N."/>
            <person name="Piofczyk T."/>
            <person name="de Lorenzo L."/>
            <person name="Barrero-Sicilia C."/>
            <person name="Mateos I."/>
            <person name="Piednoel M."/>
            <person name="Hagmann J."/>
            <person name="Chen-Min-Tao R."/>
            <person name="Iglesias-Fernandez R."/>
            <person name="Schuster S.C."/>
            <person name="Alonso-Blanco C."/>
            <person name="Roudier F."/>
            <person name="Carbonero P."/>
            <person name="Paz-Ares J."/>
            <person name="Davis S.J."/>
            <person name="Pecinka A."/>
            <person name="Quesneville H."/>
            <person name="Colot V."/>
            <person name="Lysak M.A."/>
            <person name="Weigel D."/>
            <person name="Coupland G."/>
            <person name="Schneeberger K."/>
        </authorList>
    </citation>
    <scope>NUCLEOTIDE SEQUENCE [LARGE SCALE GENOMIC DNA]</scope>
    <source>
        <strain evidence="7">cv. Pajares</strain>
    </source>
</reference>
<evidence type="ECO:0000313" key="7">
    <source>
        <dbReference type="Proteomes" id="UP000029120"/>
    </source>
</evidence>
<evidence type="ECO:0000256" key="1">
    <source>
        <dbReference type="ARBA" id="ARBA00023117"/>
    </source>
</evidence>
<feature type="compositionally biased region" description="Basic and acidic residues" evidence="3">
    <location>
        <begin position="121"/>
        <end position="144"/>
    </location>
</feature>
<dbReference type="SMART" id="SM00297">
    <property type="entry name" value="BROMO"/>
    <property type="match status" value="1"/>
</dbReference>
<dbReference type="InterPro" id="IPR001005">
    <property type="entry name" value="SANT/Myb"/>
</dbReference>
<keyword evidence="1 2" id="KW-0103">Bromodomain</keyword>
<dbReference type="eggNOG" id="ENOG502QR9N">
    <property type="taxonomic scope" value="Eukaryota"/>
</dbReference>
<feature type="compositionally biased region" description="Polar residues" evidence="3">
    <location>
        <begin position="504"/>
        <end position="521"/>
    </location>
</feature>
<dbReference type="PANTHER" id="PTHR37888">
    <property type="entry name" value="DNA-BINDING BROMODOMAIN-CONTAINING PROTEIN"/>
    <property type="match status" value="1"/>
</dbReference>
<feature type="domain" description="Myb-like" evidence="5">
    <location>
        <begin position="13"/>
        <end position="68"/>
    </location>
</feature>
<feature type="compositionally biased region" description="Basic and acidic residues" evidence="3">
    <location>
        <begin position="152"/>
        <end position="189"/>
    </location>
</feature>
<evidence type="ECO:0000259" key="5">
    <source>
        <dbReference type="PROSITE" id="PS50090"/>
    </source>
</evidence>
<organism evidence="6 7">
    <name type="scientific">Arabis alpina</name>
    <name type="common">Alpine rock-cress</name>
    <dbReference type="NCBI Taxonomy" id="50452"/>
    <lineage>
        <taxon>Eukaryota</taxon>
        <taxon>Viridiplantae</taxon>
        <taxon>Streptophyta</taxon>
        <taxon>Embryophyta</taxon>
        <taxon>Tracheophyta</taxon>
        <taxon>Spermatophyta</taxon>
        <taxon>Magnoliopsida</taxon>
        <taxon>eudicotyledons</taxon>
        <taxon>Gunneridae</taxon>
        <taxon>Pentapetalae</taxon>
        <taxon>rosids</taxon>
        <taxon>malvids</taxon>
        <taxon>Brassicales</taxon>
        <taxon>Brassicaceae</taxon>
        <taxon>Arabideae</taxon>
        <taxon>Arabis</taxon>
    </lineage>
</organism>
<protein>
    <submittedName>
        <fullName evidence="6">Uncharacterized protein</fullName>
    </submittedName>
</protein>
<feature type="compositionally biased region" description="Polar residues" evidence="3">
    <location>
        <begin position="452"/>
        <end position="468"/>
    </location>
</feature>
<dbReference type="SMART" id="SM00717">
    <property type="entry name" value="SANT"/>
    <property type="match status" value="1"/>
</dbReference>
<dbReference type="SUPFAM" id="SSF46689">
    <property type="entry name" value="Homeodomain-like"/>
    <property type="match status" value="1"/>
</dbReference>
<dbReference type="Pfam" id="PF00249">
    <property type="entry name" value="Myb_DNA-binding"/>
    <property type="match status" value="1"/>
</dbReference>
<evidence type="ECO:0000256" key="3">
    <source>
        <dbReference type="SAM" id="MobiDB-lite"/>
    </source>
</evidence>
<feature type="compositionally biased region" description="Basic and acidic residues" evidence="3">
    <location>
        <begin position="523"/>
        <end position="539"/>
    </location>
</feature>
<dbReference type="EMBL" id="CM002873">
    <property type="protein sequence ID" value="KFK35020.1"/>
    <property type="molecule type" value="Genomic_DNA"/>
</dbReference>
<dbReference type="InterPro" id="IPR009057">
    <property type="entry name" value="Homeodomain-like_sf"/>
</dbReference>
<dbReference type="SUPFAM" id="SSF47370">
    <property type="entry name" value="Bromodomain"/>
    <property type="match status" value="1"/>
</dbReference>
<feature type="region of interest" description="Disordered" evidence="3">
    <location>
        <begin position="121"/>
        <end position="215"/>
    </location>
</feature>
<dbReference type="CDD" id="cd00167">
    <property type="entry name" value="SANT"/>
    <property type="match status" value="1"/>
</dbReference>
<proteinExistence type="predicted"/>
<evidence type="ECO:0000256" key="2">
    <source>
        <dbReference type="PROSITE-ProRule" id="PRU00035"/>
    </source>
</evidence>
<dbReference type="OMA" id="DCRHKYH"/>
<evidence type="ECO:0000313" key="6">
    <source>
        <dbReference type="EMBL" id="KFK35020.1"/>
    </source>
</evidence>
<accession>A0A087GYR8</accession>
<feature type="region of interest" description="Disordered" evidence="3">
    <location>
        <begin position="403"/>
        <end position="605"/>
    </location>
</feature>
<dbReference type="InterPro" id="IPR036427">
    <property type="entry name" value="Bromodomain-like_sf"/>
</dbReference>
<feature type="domain" description="Bromo" evidence="4">
    <location>
        <begin position="249"/>
        <end position="322"/>
    </location>
</feature>
<dbReference type="Gene3D" id="1.20.920.10">
    <property type="entry name" value="Bromodomain-like"/>
    <property type="match status" value="1"/>
</dbReference>
<feature type="compositionally biased region" description="Basic and acidic residues" evidence="3">
    <location>
        <begin position="584"/>
        <end position="593"/>
    </location>
</feature>
<sequence length="605" mass="68221">MAKPENSKTCPEKQQTWSTWEELLLACAVHRHGTNSWDSVAVEIQKRNSTLHNTLTAFDCRHKYHNLKQRFSPESDDGETISEISSVPWLDELRKLRVDELRRELERYDLSISSLQSKVERLEEEREKSLKETIPDLDKIEPDPTRTGSENVNRDRKIIEPVNEEPNRIGEDSCRGSCESVEKESKEVNDSPEFIDESKETSDVQSSASLSRKETTIEQNQMDNVDQSLTVDKIFVESRPLIDFIEILQSHPIGSHFSRRLQNQLQETLEYEKIIKQHLDFEMIRTRVEEGYYGSSKSKFFRDLLLLINNVSVFYGEGTSEFVSAKQLNQLIKKEMMMSVKIPKQTSTLKEECLVTSKEEVTTVSSLKPKMPVPIIACRKRSSVAGRSSVSVNEPFKKKTKIVPTVDEKQVSEDEEEEEEEISDKDEEPIVSKKMVKGRTTSTAKKVESRNVKTSLNAGLSSKGRTSNDSSEQKKSDQEKKGNNANSGSKKQSVATFLKRMKGVSSTETVIETVKGDSSNGKRGVEQRKSNSKNDKVDAGKQLAGQKRSTGKKATTEKGSPAKKNTSTASKKGPAPFTPMVAKRGSEASEKEVGSSNRPKKRSRR</sequence>
<keyword evidence="7" id="KW-1185">Reference proteome</keyword>
<dbReference type="Pfam" id="PF00439">
    <property type="entry name" value="Bromodomain"/>
    <property type="match status" value="1"/>
</dbReference>
<dbReference type="PANTHER" id="PTHR37888:SF11">
    <property type="entry name" value="DNA-BINDING BROMODOMAIN-CONTAINING PROTEIN"/>
    <property type="match status" value="1"/>
</dbReference>
<evidence type="ECO:0000259" key="4">
    <source>
        <dbReference type="PROSITE" id="PS50014"/>
    </source>
</evidence>
<dbReference type="Gramene" id="KFK35020">
    <property type="protein sequence ID" value="KFK35020"/>
    <property type="gene ID" value="AALP_AA5G223800"/>
</dbReference>
<dbReference type="CDD" id="cd04369">
    <property type="entry name" value="Bromodomain"/>
    <property type="match status" value="1"/>
</dbReference>
<dbReference type="PROSITE" id="PS50014">
    <property type="entry name" value="BROMODOMAIN_2"/>
    <property type="match status" value="1"/>
</dbReference>
<gene>
    <name evidence="6" type="ordered locus">AALP_Aa5g223800</name>
</gene>
<dbReference type="AlphaFoldDB" id="A0A087GYR8"/>
<dbReference type="Proteomes" id="UP000029120">
    <property type="component" value="Chromosome 5"/>
</dbReference>
<feature type="compositionally biased region" description="Basic and acidic residues" evidence="3">
    <location>
        <begin position="471"/>
        <end position="482"/>
    </location>
</feature>
<feature type="compositionally biased region" description="Acidic residues" evidence="3">
    <location>
        <begin position="413"/>
        <end position="429"/>
    </location>
</feature>
<dbReference type="Gene3D" id="1.10.10.60">
    <property type="entry name" value="Homeodomain-like"/>
    <property type="match status" value="1"/>
</dbReference>
<dbReference type="InterPro" id="IPR001487">
    <property type="entry name" value="Bromodomain"/>
</dbReference>